<comment type="caution">
    <text evidence="2">The sequence shown here is derived from an EMBL/GenBank/DDBJ whole genome shotgun (WGS) entry which is preliminary data.</text>
</comment>
<sequence length="377" mass="44260">MGELDFFVRDVESLLRKLDRSVVEYEDHCFVEPTTTIRNFIESGSLVNKLKSSCELNYVNIEEIKMTPTVFPDFNINSTVKEWYDEFNGEVKVMFGFKDDSIFRFQNKKNVIQEQVDIEVASQIAKMNVKPSCTTEMEEQFEILKKQIEQLQNVSSEQSKTQAEIIIEQAATISSQTETLNDIKMTLSKQDTSICEMKRNEHTSICEMKRNEREMKKTLSENSQCIKVLRQYNFTLIRLHQRILIEKFRLYLAKKYPEIFYEACDLAVNDSTSYREISPQISTFLNALEHSNKITSPIEKQCFQFVHSNRGGEYYYISETYVHDASQQTIADSVLRARKKHRNTYIEMYRLVYNQEPQFLDDADQEVLSFVDDLEDS</sequence>
<dbReference type="EMBL" id="CAJOBC010006651">
    <property type="protein sequence ID" value="CAF3906541.1"/>
    <property type="molecule type" value="Genomic_DNA"/>
</dbReference>
<dbReference type="Proteomes" id="UP000681722">
    <property type="component" value="Unassembled WGS sequence"/>
</dbReference>
<proteinExistence type="predicted"/>
<evidence type="ECO:0000256" key="1">
    <source>
        <dbReference type="SAM" id="Coils"/>
    </source>
</evidence>
<accession>A0A8S2LLM7</accession>
<gene>
    <name evidence="2" type="ORF">SRO942_LOCUS20778</name>
</gene>
<evidence type="ECO:0000313" key="3">
    <source>
        <dbReference type="Proteomes" id="UP000681722"/>
    </source>
</evidence>
<dbReference type="AlphaFoldDB" id="A0A8S2LLM7"/>
<organism evidence="2 3">
    <name type="scientific">Didymodactylos carnosus</name>
    <dbReference type="NCBI Taxonomy" id="1234261"/>
    <lineage>
        <taxon>Eukaryota</taxon>
        <taxon>Metazoa</taxon>
        <taxon>Spiralia</taxon>
        <taxon>Gnathifera</taxon>
        <taxon>Rotifera</taxon>
        <taxon>Eurotatoria</taxon>
        <taxon>Bdelloidea</taxon>
        <taxon>Philodinida</taxon>
        <taxon>Philodinidae</taxon>
        <taxon>Didymodactylos</taxon>
    </lineage>
</organism>
<feature type="coiled-coil region" evidence="1">
    <location>
        <begin position="134"/>
        <end position="164"/>
    </location>
</feature>
<keyword evidence="1" id="KW-0175">Coiled coil</keyword>
<evidence type="ECO:0000313" key="2">
    <source>
        <dbReference type="EMBL" id="CAF3906541.1"/>
    </source>
</evidence>
<name>A0A8S2LLM7_9BILA</name>
<reference evidence="2" key="1">
    <citation type="submission" date="2021-02" db="EMBL/GenBank/DDBJ databases">
        <authorList>
            <person name="Nowell W R."/>
        </authorList>
    </citation>
    <scope>NUCLEOTIDE SEQUENCE</scope>
</reference>
<protein>
    <submittedName>
        <fullName evidence="2">Uncharacterized protein</fullName>
    </submittedName>
</protein>